<gene>
    <name evidence="2" type="ORF">OAUR00152_LOCUS2638</name>
</gene>
<name>A0A7S4M7U7_9STRA</name>
<dbReference type="EMBL" id="HBKQ01003882">
    <property type="protein sequence ID" value="CAE2205934.1"/>
    <property type="molecule type" value="Transcribed_RNA"/>
</dbReference>
<accession>A0A7S4M7U7</accession>
<organism evidence="2">
    <name type="scientific">Odontella aurita</name>
    <dbReference type="NCBI Taxonomy" id="265563"/>
    <lineage>
        <taxon>Eukaryota</taxon>
        <taxon>Sar</taxon>
        <taxon>Stramenopiles</taxon>
        <taxon>Ochrophyta</taxon>
        <taxon>Bacillariophyta</taxon>
        <taxon>Mediophyceae</taxon>
        <taxon>Biddulphiophycidae</taxon>
        <taxon>Eupodiscales</taxon>
        <taxon>Odontellaceae</taxon>
        <taxon>Odontella</taxon>
    </lineage>
</organism>
<evidence type="ECO:0000313" key="2">
    <source>
        <dbReference type="EMBL" id="CAE2205934.1"/>
    </source>
</evidence>
<feature type="region of interest" description="Disordered" evidence="1">
    <location>
        <begin position="60"/>
        <end position="100"/>
    </location>
</feature>
<dbReference type="AlphaFoldDB" id="A0A7S4M7U7"/>
<evidence type="ECO:0000256" key="1">
    <source>
        <dbReference type="SAM" id="MobiDB-lite"/>
    </source>
</evidence>
<proteinExistence type="predicted"/>
<feature type="compositionally biased region" description="Low complexity" evidence="1">
    <location>
        <begin position="67"/>
        <end position="77"/>
    </location>
</feature>
<protein>
    <submittedName>
        <fullName evidence="2">Uncharacterized protein</fullName>
    </submittedName>
</protein>
<reference evidence="2" key="1">
    <citation type="submission" date="2021-01" db="EMBL/GenBank/DDBJ databases">
        <authorList>
            <person name="Corre E."/>
            <person name="Pelletier E."/>
            <person name="Niang G."/>
            <person name="Scheremetjew M."/>
            <person name="Finn R."/>
            <person name="Kale V."/>
            <person name="Holt S."/>
            <person name="Cochrane G."/>
            <person name="Meng A."/>
            <person name="Brown T."/>
            <person name="Cohen L."/>
        </authorList>
    </citation>
    <scope>NUCLEOTIDE SEQUENCE</scope>
    <source>
        <strain evidence="2">Isolate 1302-5</strain>
    </source>
</reference>
<sequence length="239" mass="26946">MNGHSYITLRERIAKFRSKGWINALEEAEQLQLLRVAESSKDSSAAEQILRSLEFVEKKNLPRNTEGSNSNRVGSRSGSKKHDEEEDPNVTKMNLNHYDDTSATTSDIAQKRAMKNSHIIPFLHTIDYSGKPEGLRDLFVEMCFFARLGFLQPPSCLSCAFLDAKLSRDGDNSNRVVCRCPVVWRKDATQSLHPDRLGGDASDSGIVITTCTTAQAWMRDEVVEGFCWDRKLRKLVPSH</sequence>